<gene>
    <name evidence="1" type="primary">ORF30601</name>
</gene>
<sequence length="50" mass="5714">MNMSHLTNMFLRFKVEKYFVATTPNLKLIKGHPKPMLSFITDAVTLCGLD</sequence>
<evidence type="ECO:0000313" key="1">
    <source>
        <dbReference type="EMBL" id="CEK57600.1"/>
    </source>
</evidence>
<proteinExistence type="predicted"/>
<feature type="non-terminal residue" evidence="1">
    <location>
        <position position="50"/>
    </location>
</feature>
<dbReference type="EMBL" id="HACG01010735">
    <property type="protein sequence ID" value="CEK57600.1"/>
    <property type="molecule type" value="Transcribed_RNA"/>
</dbReference>
<organism evidence="1">
    <name type="scientific">Arion vulgaris</name>
    <dbReference type="NCBI Taxonomy" id="1028688"/>
    <lineage>
        <taxon>Eukaryota</taxon>
        <taxon>Metazoa</taxon>
        <taxon>Spiralia</taxon>
        <taxon>Lophotrochozoa</taxon>
        <taxon>Mollusca</taxon>
        <taxon>Gastropoda</taxon>
        <taxon>Heterobranchia</taxon>
        <taxon>Euthyneura</taxon>
        <taxon>Panpulmonata</taxon>
        <taxon>Eupulmonata</taxon>
        <taxon>Stylommatophora</taxon>
        <taxon>Helicina</taxon>
        <taxon>Arionoidea</taxon>
        <taxon>Arionidae</taxon>
        <taxon>Arion</taxon>
    </lineage>
</organism>
<protein>
    <submittedName>
        <fullName evidence="1">Uncharacterized protein</fullName>
    </submittedName>
</protein>
<accession>A0A0B6YQ50</accession>
<reference evidence="1" key="1">
    <citation type="submission" date="2014-12" db="EMBL/GenBank/DDBJ databases">
        <title>Insight into the proteome of Arion vulgaris.</title>
        <authorList>
            <person name="Aradska J."/>
            <person name="Bulat T."/>
            <person name="Smidak R."/>
            <person name="Sarate P."/>
            <person name="Gangsoo J."/>
            <person name="Sialana F."/>
            <person name="Bilban M."/>
            <person name="Lubec G."/>
        </authorList>
    </citation>
    <scope>NUCLEOTIDE SEQUENCE</scope>
    <source>
        <tissue evidence="1">Skin</tissue>
    </source>
</reference>
<name>A0A0B6YQ50_9EUPU</name>
<dbReference type="AlphaFoldDB" id="A0A0B6YQ50"/>